<protein>
    <submittedName>
        <fullName evidence="3">EAL domain-containing protein</fullName>
    </submittedName>
</protein>
<accession>A0ABU9DB28</accession>
<dbReference type="SUPFAM" id="SSF141868">
    <property type="entry name" value="EAL domain-like"/>
    <property type="match status" value="1"/>
</dbReference>
<dbReference type="Gene3D" id="1.10.3210.10">
    <property type="entry name" value="Hypothetical protein af1432"/>
    <property type="match status" value="1"/>
</dbReference>
<dbReference type="RefSeq" id="WP_341370986.1">
    <property type="nucleotide sequence ID" value="NZ_JBBPCO010000008.1"/>
</dbReference>
<dbReference type="SMART" id="SM00052">
    <property type="entry name" value="EAL"/>
    <property type="match status" value="1"/>
</dbReference>
<gene>
    <name evidence="3" type="ORF">WOB96_09130</name>
</gene>
<dbReference type="Pfam" id="PF00563">
    <property type="entry name" value="EAL"/>
    <property type="match status" value="1"/>
</dbReference>
<dbReference type="PIRSF" id="PIRSF003180">
    <property type="entry name" value="DiGMPpdiest_YuxH"/>
    <property type="match status" value="1"/>
</dbReference>
<name>A0ABU9DB28_9PROT</name>
<keyword evidence="4" id="KW-1185">Reference proteome</keyword>
<dbReference type="EMBL" id="JBBPCO010000008">
    <property type="protein sequence ID" value="MEK8089928.1"/>
    <property type="molecule type" value="Genomic_DNA"/>
</dbReference>
<dbReference type="PANTHER" id="PTHR33525:SF4">
    <property type="entry name" value="CYCLIC DI-GMP PHOSPHODIESTERASE CDGJ"/>
    <property type="match status" value="1"/>
</dbReference>
<proteinExistence type="predicted"/>
<evidence type="ECO:0000313" key="3">
    <source>
        <dbReference type="EMBL" id="MEK8089928.1"/>
    </source>
</evidence>
<dbReference type="InterPro" id="IPR014408">
    <property type="entry name" value="dGMP_Pdiesterase_EAL/HD-GYP"/>
</dbReference>
<evidence type="ECO:0000259" key="1">
    <source>
        <dbReference type="PROSITE" id="PS50883"/>
    </source>
</evidence>
<sequence length="409" mass="44876">MSSTHYLGRQLILDSREAILGYEFFTRSSPNAEEAMIEDPVLASARVLISIFSNLGSAEVLAGRKAFVNFPHEFLDEASLALFPKDQLVLESEAGTQVDPAFVQGCKDLRAKGYTIALDNFLPNAANLALLPLVSYVKLNIQQIALEQMAGLVKVLRKFPAKLVACRVETQEQASACREAGFDYFQGYYFARPVLLADNTPSSNKLSVIQLLNLLMGEAEISQLEEIISRDAALSFKLLRLINSAAMGQAQEVSSIRRALITLGRQQLYRWLTLILFAGTSDRPPSALVTTAVVRGRLAELLGQQALQQQAGQRDFLDQLFITGMFSLMEPLLQMPLAAVLKEIRLPQDIVSALLDESGPYGTILALVKAVEAGDSPRITQLSDRLHIGHDSISRAHLEAMAWAANFNG</sequence>
<feature type="domain" description="EAL" evidence="1">
    <location>
        <begin position="1"/>
        <end position="207"/>
    </location>
</feature>
<dbReference type="Proteomes" id="UP001446205">
    <property type="component" value="Unassembled WGS sequence"/>
</dbReference>
<dbReference type="PROSITE" id="PS50883">
    <property type="entry name" value="EAL"/>
    <property type="match status" value="1"/>
</dbReference>
<dbReference type="PROSITE" id="PS51833">
    <property type="entry name" value="HDOD"/>
    <property type="match status" value="1"/>
</dbReference>
<dbReference type="InterPro" id="IPR035919">
    <property type="entry name" value="EAL_sf"/>
</dbReference>
<evidence type="ECO:0000313" key="4">
    <source>
        <dbReference type="Proteomes" id="UP001446205"/>
    </source>
</evidence>
<evidence type="ECO:0000259" key="2">
    <source>
        <dbReference type="PROSITE" id="PS51833"/>
    </source>
</evidence>
<dbReference type="Pfam" id="PF08668">
    <property type="entry name" value="HDOD"/>
    <property type="match status" value="1"/>
</dbReference>
<dbReference type="InterPro" id="IPR013976">
    <property type="entry name" value="HDOD"/>
</dbReference>
<dbReference type="InterPro" id="IPR052340">
    <property type="entry name" value="RNase_Y/CdgJ"/>
</dbReference>
<dbReference type="Gene3D" id="3.20.20.450">
    <property type="entry name" value="EAL domain"/>
    <property type="match status" value="1"/>
</dbReference>
<organism evidence="3 4">
    <name type="scientific">Thermithiobacillus plumbiphilus</name>
    <dbReference type="NCBI Taxonomy" id="1729899"/>
    <lineage>
        <taxon>Bacteria</taxon>
        <taxon>Pseudomonadati</taxon>
        <taxon>Pseudomonadota</taxon>
        <taxon>Acidithiobacillia</taxon>
        <taxon>Acidithiobacillales</taxon>
        <taxon>Thermithiobacillaceae</taxon>
        <taxon>Thermithiobacillus</taxon>
    </lineage>
</organism>
<feature type="domain" description="HDOD" evidence="2">
    <location>
        <begin position="201"/>
        <end position="392"/>
    </location>
</feature>
<dbReference type="SUPFAM" id="SSF109604">
    <property type="entry name" value="HD-domain/PDEase-like"/>
    <property type="match status" value="1"/>
</dbReference>
<dbReference type="InterPro" id="IPR001633">
    <property type="entry name" value="EAL_dom"/>
</dbReference>
<comment type="caution">
    <text evidence="3">The sequence shown here is derived from an EMBL/GenBank/DDBJ whole genome shotgun (WGS) entry which is preliminary data.</text>
</comment>
<reference evidence="3 4" key="1">
    <citation type="submission" date="2024-04" db="EMBL/GenBank/DDBJ databases">
        <authorList>
            <person name="Abashina T."/>
            <person name="Shaikin A."/>
        </authorList>
    </citation>
    <scope>NUCLEOTIDE SEQUENCE [LARGE SCALE GENOMIC DNA]</scope>
    <source>
        <strain evidence="3 4">AAFK</strain>
    </source>
</reference>
<dbReference type="PANTHER" id="PTHR33525">
    <property type="match status" value="1"/>
</dbReference>